<comment type="caution">
    <text evidence="3">The sequence shown here is derived from an EMBL/GenBank/DDBJ whole genome shotgun (WGS) entry which is preliminary data.</text>
</comment>
<protein>
    <submittedName>
        <fullName evidence="3">Uncharacterized protein</fullName>
    </submittedName>
</protein>
<organism evidence="3 4">
    <name type="scientific">Kaistia dalseonensis</name>
    <dbReference type="NCBI Taxonomy" id="410840"/>
    <lineage>
        <taxon>Bacteria</taxon>
        <taxon>Pseudomonadati</taxon>
        <taxon>Pseudomonadota</taxon>
        <taxon>Alphaproteobacteria</taxon>
        <taxon>Hyphomicrobiales</taxon>
        <taxon>Kaistiaceae</taxon>
        <taxon>Kaistia</taxon>
    </lineage>
</organism>
<evidence type="ECO:0000256" key="1">
    <source>
        <dbReference type="SAM" id="MobiDB-lite"/>
    </source>
</evidence>
<dbReference type="RefSeq" id="WP_266350319.1">
    <property type="nucleotide sequence ID" value="NZ_JAPKNG010000005.1"/>
</dbReference>
<evidence type="ECO:0000313" key="4">
    <source>
        <dbReference type="Proteomes" id="UP001241603"/>
    </source>
</evidence>
<gene>
    <name evidence="3" type="ORF">QO014_003839</name>
</gene>
<evidence type="ECO:0000256" key="2">
    <source>
        <dbReference type="SAM" id="SignalP"/>
    </source>
</evidence>
<feature type="compositionally biased region" description="Gly residues" evidence="1">
    <location>
        <begin position="41"/>
        <end position="51"/>
    </location>
</feature>
<name>A0ABU0HC49_9HYPH</name>
<evidence type="ECO:0000313" key="3">
    <source>
        <dbReference type="EMBL" id="MDQ0439438.1"/>
    </source>
</evidence>
<accession>A0ABU0HC49</accession>
<feature type="region of interest" description="Disordered" evidence="1">
    <location>
        <begin position="32"/>
        <end position="54"/>
    </location>
</feature>
<keyword evidence="2" id="KW-0732">Signal</keyword>
<reference evidence="3 4" key="1">
    <citation type="submission" date="2023-07" db="EMBL/GenBank/DDBJ databases">
        <title>Genomic Encyclopedia of Type Strains, Phase IV (KMG-IV): sequencing the most valuable type-strain genomes for metagenomic binning, comparative biology and taxonomic classification.</title>
        <authorList>
            <person name="Goeker M."/>
        </authorList>
    </citation>
    <scope>NUCLEOTIDE SEQUENCE [LARGE SCALE GENOMIC DNA]</scope>
    <source>
        <strain evidence="3 4">B6-8</strain>
    </source>
</reference>
<sequence>MIKSKLIAAILFGTLALPAVAEAQDYRFEGGRGGYQDNQGYQGGGRGYEGPRGGDYRPARPYPLGPREIVQRLRYQGYRQVDIINQRRDVTIVRAMARGRDLILVVDAFSGDVLRQRVADDGWRGDRVWHGGWGQDWRRW</sequence>
<dbReference type="Proteomes" id="UP001241603">
    <property type="component" value="Unassembled WGS sequence"/>
</dbReference>
<feature type="chain" id="PRO_5046903613" evidence="2">
    <location>
        <begin position="24"/>
        <end position="140"/>
    </location>
</feature>
<keyword evidence="4" id="KW-1185">Reference proteome</keyword>
<feature type="signal peptide" evidence="2">
    <location>
        <begin position="1"/>
        <end position="23"/>
    </location>
</feature>
<dbReference type="EMBL" id="JAUSVO010000005">
    <property type="protein sequence ID" value="MDQ0439438.1"/>
    <property type="molecule type" value="Genomic_DNA"/>
</dbReference>
<proteinExistence type="predicted"/>